<gene>
    <name evidence="3" type="ORF">PG996_006332</name>
</gene>
<feature type="compositionally biased region" description="Basic and acidic residues" evidence="1">
    <location>
        <begin position="953"/>
        <end position="977"/>
    </location>
</feature>
<evidence type="ECO:0000256" key="1">
    <source>
        <dbReference type="SAM" id="MobiDB-lite"/>
    </source>
</evidence>
<feature type="compositionally biased region" description="Basic and acidic residues" evidence="1">
    <location>
        <begin position="897"/>
        <end position="936"/>
    </location>
</feature>
<dbReference type="PANTHER" id="PTHR24148">
    <property type="entry name" value="ANKYRIN REPEAT DOMAIN-CONTAINING PROTEIN 39 HOMOLOG-RELATED"/>
    <property type="match status" value="1"/>
</dbReference>
<dbReference type="PANTHER" id="PTHR24148:SF64">
    <property type="entry name" value="HETEROKARYON INCOMPATIBILITY DOMAIN-CONTAINING PROTEIN"/>
    <property type="match status" value="1"/>
</dbReference>
<feature type="compositionally biased region" description="Basic residues" evidence="1">
    <location>
        <begin position="590"/>
        <end position="609"/>
    </location>
</feature>
<feature type="domain" description="Heterokaryon incompatibility" evidence="2">
    <location>
        <begin position="157"/>
        <end position="299"/>
    </location>
</feature>
<accession>A0ABR1VP04</accession>
<sequence length="1020" mass="119988">MSSMAPEETSTPGLQEYDSEELNGIEEYRYRRLQPGKKRIRLIKLKTGQTDNREIVCEFFEAEYDTTFHIPKWISTTKTKERGTQYEDAQSTSVPGDSKKPGHLDDADDKKKKLDKLKKDRQEKQNRSKEQREKDEKKETYEEMERFKEAQENRVDYEALSWCWGSDEPRYALKIEEGNSTYRFKVKRELALALKYLRHKHKVRWLWIDAICINQSDPEERNHQVQMMSRIYTRAKRVCVWLGEHTEESKMAIEFIRKEVMVLNNFDKICSDKKYTRKWQALQMLMQTEWFSRRWVVQEIALAKRATVYCGNDSMPWKDFAIAVELFVEVETATHRLSEIMQNDEKFQHVPGWFEHVSELGASLLVQATGKVFRGPASPLHELEGDESDSEYESDDDFKRWSKIRTIDPLERRSLLSLEYLVSTMFIFKAAEPRDVIYSLLAISRDAAPFAGVTSDEDDPTFLTMTLFDQFLEEKPFLIDYSRPYSDVCRDFIRFVIKRKNRKERDERNMEAYWEECEEDYKARKEWCPLPDVKPDEKWAPPERWGKLMDWCTEYKKTTAESVQKRETEREEKKAENQKTRDERSENRAPKSKRAKGKRSKHERSKHRSPNKDLDGSQSDRGVMDVELPSWVARASRAPFSLDNHPGMRVMRMGRANADPLVGPPTDGHRNYSAAQTRHVNLDVLKFRRRPELGHYSMYVQGFELDEVAEVVDASQGGSIPVSWLELGGWEWPYEEDPPDDLWRTLVADPCRESVHKGNIGSGRVKTGALINNERNSIVTEFCRRVHAVIWNRRMFKTKGERLGLAYDVEKGDKVCVLYGCTVPVVLQQTPKTRQEDAKDGDGDLEKETLEDAKEALKTCIRQCEKNRELKRKRKFRNEKNKKKWIESGEWYEMMDAKKKAEDQLERERERKKEEEMREKGGKDEIPDDSVLKELPVESSVTESIPGRILPTIDERPEFVPPDRETPKTSYQEKVEQAKQEDPYRFYRLRGDCYLHGMMDGEAVRHKFYEELPDGVFELR</sequence>
<reference evidence="3 4" key="1">
    <citation type="submission" date="2023-01" db="EMBL/GenBank/DDBJ databases">
        <title>Analysis of 21 Apiospora genomes using comparative genomics revels a genus with tremendous synthesis potential of carbohydrate active enzymes and secondary metabolites.</title>
        <authorList>
            <person name="Sorensen T."/>
        </authorList>
    </citation>
    <scope>NUCLEOTIDE SEQUENCE [LARGE SCALE GENOMIC DNA]</scope>
    <source>
        <strain evidence="3 4">CBS 83171</strain>
    </source>
</reference>
<keyword evidence="4" id="KW-1185">Reference proteome</keyword>
<feature type="region of interest" description="Disordered" evidence="1">
    <location>
        <begin position="897"/>
        <end position="977"/>
    </location>
</feature>
<name>A0ABR1VP04_9PEZI</name>
<proteinExistence type="predicted"/>
<comment type="caution">
    <text evidence="3">The sequence shown here is derived from an EMBL/GenBank/DDBJ whole genome shotgun (WGS) entry which is preliminary data.</text>
</comment>
<feature type="compositionally biased region" description="Basic and acidic residues" evidence="1">
    <location>
        <begin position="97"/>
        <end position="144"/>
    </location>
</feature>
<protein>
    <recommendedName>
        <fullName evidence="2">Heterokaryon incompatibility domain-containing protein</fullName>
    </recommendedName>
</protein>
<dbReference type="InterPro" id="IPR052895">
    <property type="entry name" value="HetReg/Transcr_Mod"/>
</dbReference>
<evidence type="ECO:0000313" key="4">
    <source>
        <dbReference type="Proteomes" id="UP001446871"/>
    </source>
</evidence>
<dbReference type="Pfam" id="PF06985">
    <property type="entry name" value="HET"/>
    <property type="match status" value="1"/>
</dbReference>
<feature type="region of interest" description="Disordered" evidence="1">
    <location>
        <begin position="78"/>
        <end position="144"/>
    </location>
</feature>
<organism evidence="3 4">
    <name type="scientific">Apiospora saccharicola</name>
    <dbReference type="NCBI Taxonomy" id="335842"/>
    <lineage>
        <taxon>Eukaryota</taxon>
        <taxon>Fungi</taxon>
        <taxon>Dikarya</taxon>
        <taxon>Ascomycota</taxon>
        <taxon>Pezizomycotina</taxon>
        <taxon>Sordariomycetes</taxon>
        <taxon>Xylariomycetidae</taxon>
        <taxon>Amphisphaeriales</taxon>
        <taxon>Apiosporaceae</taxon>
        <taxon>Apiospora</taxon>
    </lineage>
</organism>
<feature type="region of interest" description="Disordered" evidence="1">
    <location>
        <begin position="1"/>
        <end position="23"/>
    </location>
</feature>
<feature type="compositionally biased region" description="Basic and acidic residues" evidence="1">
    <location>
        <begin position="561"/>
        <end position="589"/>
    </location>
</feature>
<dbReference type="Proteomes" id="UP001446871">
    <property type="component" value="Unassembled WGS sequence"/>
</dbReference>
<dbReference type="InterPro" id="IPR010730">
    <property type="entry name" value="HET"/>
</dbReference>
<evidence type="ECO:0000259" key="2">
    <source>
        <dbReference type="Pfam" id="PF06985"/>
    </source>
</evidence>
<feature type="region of interest" description="Disordered" evidence="1">
    <location>
        <begin position="561"/>
        <end position="621"/>
    </location>
</feature>
<feature type="compositionally biased region" description="Polar residues" evidence="1">
    <location>
        <begin position="1"/>
        <end position="13"/>
    </location>
</feature>
<evidence type="ECO:0000313" key="3">
    <source>
        <dbReference type="EMBL" id="KAK8072984.1"/>
    </source>
</evidence>
<dbReference type="EMBL" id="JAQQWM010000003">
    <property type="protein sequence ID" value="KAK8072984.1"/>
    <property type="molecule type" value="Genomic_DNA"/>
</dbReference>